<name>A0A1G7RQF6_9EURY</name>
<proteinExistence type="predicted"/>
<organism evidence="1 2">
    <name type="scientific">Halorubrum xinjiangense</name>
    <dbReference type="NCBI Taxonomy" id="261291"/>
    <lineage>
        <taxon>Archaea</taxon>
        <taxon>Methanobacteriati</taxon>
        <taxon>Methanobacteriota</taxon>
        <taxon>Stenosarchaea group</taxon>
        <taxon>Halobacteria</taxon>
        <taxon>Halobacteriales</taxon>
        <taxon>Haloferacaceae</taxon>
        <taxon>Halorubrum</taxon>
    </lineage>
</organism>
<evidence type="ECO:0000313" key="1">
    <source>
        <dbReference type="EMBL" id="SDG13047.1"/>
    </source>
</evidence>
<protein>
    <recommendedName>
        <fullName evidence="3">Antidote-toxin recognition MazE, antitoxin</fullName>
    </recommendedName>
</protein>
<dbReference type="EMBL" id="FNBO01000016">
    <property type="protein sequence ID" value="SDG13047.1"/>
    <property type="molecule type" value="Genomic_DNA"/>
</dbReference>
<keyword evidence="2" id="KW-1185">Reference proteome</keyword>
<gene>
    <name evidence="1" type="ORF">SAMN04488067_11654</name>
</gene>
<evidence type="ECO:0008006" key="3">
    <source>
        <dbReference type="Google" id="ProtNLM"/>
    </source>
</evidence>
<accession>A0A1G7RQF6</accession>
<reference evidence="1 2" key="1">
    <citation type="submission" date="2016-10" db="EMBL/GenBank/DDBJ databases">
        <authorList>
            <person name="Varghese N."/>
            <person name="Submissions S."/>
        </authorList>
    </citation>
    <scope>NUCLEOTIDE SEQUENCE [LARGE SCALE GENOMIC DNA]</scope>
    <source>
        <strain evidence="1 2">CGMCC 1.3527</strain>
    </source>
</reference>
<evidence type="ECO:0000313" key="2">
    <source>
        <dbReference type="Proteomes" id="UP000324020"/>
    </source>
</evidence>
<sequence>MTKTRVSQGANGQYKVTVPKGLAEAMDLDGKRLDWKVKSGSSLEVTVVDE</sequence>
<dbReference type="Proteomes" id="UP000324020">
    <property type="component" value="Unassembled WGS sequence"/>
</dbReference>
<dbReference type="AlphaFoldDB" id="A0A1G7RQF6"/>